<name>A0ABV9TNZ4_9ACTN</name>
<reference evidence="3" key="1">
    <citation type="journal article" date="2019" name="Int. J. Syst. Evol. Microbiol.">
        <title>The Global Catalogue of Microorganisms (GCM) 10K type strain sequencing project: providing services to taxonomists for standard genome sequencing and annotation.</title>
        <authorList>
            <consortium name="The Broad Institute Genomics Platform"/>
            <consortium name="The Broad Institute Genome Sequencing Center for Infectious Disease"/>
            <person name="Wu L."/>
            <person name="Ma J."/>
        </authorList>
    </citation>
    <scope>NUCLEOTIDE SEQUENCE [LARGE SCALE GENOMIC DNA]</scope>
    <source>
        <strain evidence="3">KLKA75</strain>
    </source>
</reference>
<proteinExistence type="predicted"/>
<comment type="caution">
    <text evidence="2">The sequence shown here is derived from an EMBL/GenBank/DDBJ whole genome shotgun (WGS) entry which is preliminary data.</text>
</comment>
<protein>
    <submittedName>
        <fullName evidence="2">DUF397 domain-containing protein</fullName>
    </submittedName>
</protein>
<dbReference type="EMBL" id="JBHSIT010000001">
    <property type="protein sequence ID" value="MFC4905709.1"/>
    <property type="molecule type" value="Genomic_DNA"/>
</dbReference>
<dbReference type="Pfam" id="PF04149">
    <property type="entry name" value="DUF397"/>
    <property type="match status" value="1"/>
</dbReference>
<organism evidence="2 3">
    <name type="scientific">Actinomadura gamaensis</name>
    <dbReference type="NCBI Taxonomy" id="1763541"/>
    <lineage>
        <taxon>Bacteria</taxon>
        <taxon>Bacillati</taxon>
        <taxon>Actinomycetota</taxon>
        <taxon>Actinomycetes</taxon>
        <taxon>Streptosporangiales</taxon>
        <taxon>Thermomonosporaceae</taxon>
        <taxon>Actinomadura</taxon>
    </lineage>
</organism>
<dbReference type="InterPro" id="IPR007278">
    <property type="entry name" value="DUF397"/>
</dbReference>
<feature type="domain" description="DUF397" evidence="1">
    <location>
        <begin position="7"/>
        <end position="60"/>
    </location>
</feature>
<dbReference type="RefSeq" id="WP_378251453.1">
    <property type="nucleotide sequence ID" value="NZ_JBHSIT010000001.1"/>
</dbReference>
<sequence length="61" mass="6948">MTTTYYGWRKAKRSEPNDSCVEVARSSANTIGVRDTKANGQGPILDVTRADWRAFLTELRW</sequence>
<evidence type="ECO:0000313" key="2">
    <source>
        <dbReference type="EMBL" id="MFC4905709.1"/>
    </source>
</evidence>
<evidence type="ECO:0000313" key="3">
    <source>
        <dbReference type="Proteomes" id="UP001595872"/>
    </source>
</evidence>
<keyword evidence="3" id="KW-1185">Reference proteome</keyword>
<gene>
    <name evidence="2" type="ORF">ACFPCY_00120</name>
</gene>
<evidence type="ECO:0000259" key="1">
    <source>
        <dbReference type="Pfam" id="PF04149"/>
    </source>
</evidence>
<accession>A0ABV9TNZ4</accession>
<dbReference type="Proteomes" id="UP001595872">
    <property type="component" value="Unassembled WGS sequence"/>
</dbReference>